<evidence type="ECO:0000256" key="6">
    <source>
        <dbReference type="SAM" id="Phobius"/>
    </source>
</evidence>
<sequence length="221" mass="25044">MTINNAKIKVWDFPIRLFHWAMVILLGGLWWSGETGEMSLHQVFAYVLMVLLVFRIIWGFIGSDTARFRQFVRSPKAVFQYAISKQKSESVGHNPMGAYMVILLLSLLSLQLVTGMFATDDIFTEGPLYSYVSSDVASTLTWLHKQNFNLILGFAAVHIFAVFVYLFKGENLIKAMITGYKSLSSRNHAPQITSIWRAVLVVGVVFATVWFTLLGDAIRYM</sequence>
<evidence type="ECO:0000256" key="3">
    <source>
        <dbReference type="ARBA" id="ARBA00022692"/>
    </source>
</evidence>
<evidence type="ECO:0000256" key="1">
    <source>
        <dbReference type="ARBA" id="ARBA00004651"/>
    </source>
</evidence>
<dbReference type="PANTHER" id="PTHR30485">
    <property type="entry name" value="NI/FE-HYDROGENASE 1 B-TYPE CYTOCHROME SUBUNIT"/>
    <property type="match status" value="1"/>
</dbReference>
<feature type="transmembrane region" description="Helical" evidence="6">
    <location>
        <begin position="13"/>
        <end position="31"/>
    </location>
</feature>
<dbReference type="Gene3D" id="1.20.950.20">
    <property type="entry name" value="Transmembrane di-heme cytochromes, Chain C"/>
    <property type="match status" value="1"/>
</dbReference>
<dbReference type="Pfam" id="PF01292">
    <property type="entry name" value="Ni_hydr_CYTB"/>
    <property type="match status" value="1"/>
</dbReference>
<accession>A0A6G9QL70</accession>
<gene>
    <name evidence="8" type="ORF">HBH39_12610</name>
</gene>
<evidence type="ECO:0000256" key="2">
    <source>
        <dbReference type="ARBA" id="ARBA00022475"/>
    </source>
</evidence>
<dbReference type="EMBL" id="CP050313">
    <property type="protein sequence ID" value="QIR15222.1"/>
    <property type="molecule type" value="Genomic_DNA"/>
</dbReference>
<name>A0A6G9QL70_9GAMM</name>
<evidence type="ECO:0000256" key="4">
    <source>
        <dbReference type="ARBA" id="ARBA00022989"/>
    </source>
</evidence>
<feature type="transmembrane region" description="Helical" evidence="6">
    <location>
        <begin position="148"/>
        <end position="167"/>
    </location>
</feature>
<dbReference type="KEGG" id="saes:HBH39_12610"/>
<feature type="transmembrane region" description="Helical" evidence="6">
    <location>
        <begin position="96"/>
        <end position="118"/>
    </location>
</feature>
<dbReference type="RefSeq" id="WP_167678800.1">
    <property type="nucleotide sequence ID" value="NZ_CP050313.1"/>
</dbReference>
<dbReference type="GO" id="GO:0005886">
    <property type="term" value="C:plasma membrane"/>
    <property type="evidence" value="ECO:0007669"/>
    <property type="project" value="UniProtKB-SubCell"/>
</dbReference>
<keyword evidence="9" id="KW-1185">Reference proteome</keyword>
<dbReference type="InterPro" id="IPR051542">
    <property type="entry name" value="Hydrogenase_cytochrome"/>
</dbReference>
<keyword evidence="5 6" id="KW-0472">Membrane</keyword>
<feature type="domain" description="Cytochrome b561 bacterial/Ni-hydrogenase" evidence="7">
    <location>
        <begin position="10"/>
        <end position="179"/>
    </location>
</feature>
<dbReference type="InterPro" id="IPR016174">
    <property type="entry name" value="Di-haem_cyt_TM"/>
</dbReference>
<dbReference type="SUPFAM" id="SSF81342">
    <property type="entry name" value="Transmembrane di-heme cytochromes"/>
    <property type="match status" value="1"/>
</dbReference>
<evidence type="ECO:0000259" key="7">
    <source>
        <dbReference type="Pfam" id="PF01292"/>
    </source>
</evidence>
<feature type="transmembrane region" description="Helical" evidence="6">
    <location>
        <begin position="43"/>
        <end position="61"/>
    </location>
</feature>
<evidence type="ECO:0000256" key="5">
    <source>
        <dbReference type="ARBA" id="ARBA00023136"/>
    </source>
</evidence>
<organism evidence="8 9">
    <name type="scientific">Shewanella aestuarii</name>
    <dbReference type="NCBI Taxonomy" id="1028752"/>
    <lineage>
        <taxon>Bacteria</taxon>
        <taxon>Pseudomonadati</taxon>
        <taxon>Pseudomonadota</taxon>
        <taxon>Gammaproteobacteria</taxon>
        <taxon>Alteromonadales</taxon>
        <taxon>Shewanellaceae</taxon>
        <taxon>Shewanella</taxon>
    </lineage>
</organism>
<dbReference type="GO" id="GO:0009055">
    <property type="term" value="F:electron transfer activity"/>
    <property type="evidence" value="ECO:0007669"/>
    <property type="project" value="InterPro"/>
</dbReference>
<protein>
    <submittedName>
        <fullName evidence="8">Cytochrome B</fullName>
    </submittedName>
</protein>
<evidence type="ECO:0000313" key="8">
    <source>
        <dbReference type="EMBL" id="QIR15222.1"/>
    </source>
</evidence>
<keyword evidence="3 6" id="KW-0812">Transmembrane</keyword>
<dbReference type="AlphaFoldDB" id="A0A6G9QL70"/>
<dbReference type="PANTHER" id="PTHR30485:SF2">
    <property type="entry name" value="BLL0597 PROTEIN"/>
    <property type="match status" value="1"/>
</dbReference>
<dbReference type="GO" id="GO:0020037">
    <property type="term" value="F:heme binding"/>
    <property type="evidence" value="ECO:0007669"/>
    <property type="project" value="TreeGrafter"/>
</dbReference>
<keyword evidence="4 6" id="KW-1133">Transmembrane helix</keyword>
<feature type="transmembrane region" description="Helical" evidence="6">
    <location>
        <begin position="195"/>
        <end position="213"/>
    </location>
</feature>
<keyword evidence="2" id="KW-1003">Cell membrane</keyword>
<comment type="subcellular location">
    <subcellularLocation>
        <location evidence="1">Cell membrane</location>
        <topology evidence="1">Multi-pass membrane protein</topology>
    </subcellularLocation>
</comment>
<dbReference type="GO" id="GO:0022904">
    <property type="term" value="P:respiratory electron transport chain"/>
    <property type="evidence" value="ECO:0007669"/>
    <property type="project" value="InterPro"/>
</dbReference>
<evidence type="ECO:0000313" key="9">
    <source>
        <dbReference type="Proteomes" id="UP000502608"/>
    </source>
</evidence>
<reference evidence="8 9" key="1">
    <citation type="submission" date="2020-03" db="EMBL/GenBank/DDBJ databases">
        <title>Complete genome sequence of Shewanella sp.</title>
        <authorList>
            <person name="Kim Y.-S."/>
            <person name="Kim S.-J."/>
            <person name="Jung H.-K."/>
            <person name="Kim K.-H."/>
        </authorList>
    </citation>
    <scope>NUCLEOTIDE SEQUENCE [LARGE SCALE GENOMIC DNA]</scope>
    <source>
        <strain evidence="8 9">PN3F2</strain>
    </source>
</reference>
<dbReference type="InterPro" id="IPR011577">
    <property type="entry name" value="Cyt_b561_bac/Ni-Hgenase"/>
</dbReference>
<dbReference type="Proteomes" id="UP000502608">
    <property type="component" value="Chromosome"/>
</dbReference>
<proteinExistence type="predicted"/>